<dbReference type="RefSeq" id="WP_307633996.1">
    <property type="nucleotide sequence ID" value="NZ_JAPHEH010000001.1"/>
</dbReference>
<dbReference type="InterPro" id="IPR011990">
    <property type="entry name" value="TPR-like_helical_dom_sf"/>
</dbReference>
<reference evidence="3" key="2">
    <citation type="submission" date="2022-10" db="EMBL/GenBank/DDBJ databases">
        <authorList>
            <person name="Aronson H.S."/>
        </authorList>
    </citation>
    <scope>NUCLEOTIDE SEQUENCE</scope>
    <source>
        <strain evidence="3">RS19-109</strain>
    </source>
</reference>
<keyword evidence="1" id="KW-0802">TPR repeat</keyword>
<dbReference type="Proteomes" id="UP001154240">
    <property type="component" value="Unassembled WGS sequence"/>
</dbReference>
<feature type="repeat" description="TPR" evidence="1">
    <location>
        <begin position="134"/>
        <end position="167"/>
    </location>
</feature>
<comment type="caution">
    <text evidence="3">The sequence shown here is derived from an EMBL/GenBank/DDBJ whole genome shotgun (WGS) entry which is preliminary data.</text>
</comment>
<sequence>MKNIRLSLSLHALPLCLLFGLTLLWGGVRPVPVWAQEAGVPPPPAQAAVPVETPTQVWQEAVDAVQAGDLAKASSAYLRYYEKFRGTEQAEEALWLAAQNLKQLTANSAVPQWDRVRDIFRRYGADFSKAKRAPEAYFEVGYAHYRMRFYREALIYFKLFLQRYPDSPLRDQVLLAQADTLFAVGRVAEALDIYKKVSESGSEDIKAKALMGLGEIMAASKDPVGALQTFARLFEKYPDYHHRNPDLLRKLGFVYLRLGKEEDARRSLFHYLNLAENPPDRGEILFELGESYLRGGDGLTALKLYERILEDSTVEGRIALLARFRRAESMDSPERRTVKGQQASDLKDPEGDKPFLAVIEAYPDEAITQDARRALFLRYQARNDTNSAADLGWSYLQHEKVGLADGKKENFSGKILNYLGEGYLARKEYDKLYQLYLAQHRHVGGLDNGRFLYLVGQALESLSLLDQASVVYFRAQGLPLSDDDKADLYSRRTEVYLRLKNLAAAERVLRYVQTIYKDTEYLGEFDYLTGKLNELQGKKKEALAYYAKATAASPVPPKIKVYVEARLRMLASLGLYGEGVEVLSRSRQKQWLEPEALQGWYRVFGDGLLGQQEVKAAMDAYLAGVNGGMPKESKAAQQIHLQLGDLYRKAREMEKGRGHLQKAQAGPDELLKKKAKNILNQIEIDLDRKPRMGGR</sequence>
<reference evidence="3" key="1">
    <citation type="journal article" date="2022" name="bioRxiv">
        <title>Thiovibrio frasassiensisgen. nov., sp. nov., an autotrophic, elemental sulfur disproportionating bacterium isolated from sulfidic karst sediment, and proposal of Thiovibrionaceae fam. nov.</title>
        <authorList>
            <person name="Aronson H."/>
            <person name="Thomas C."/>
            <person name="Bhattacharyya M."/>
            <person name="Eckstein S."/>
            <person name="Jensen S."/>
            <person name="Barco R."/>
            <person name="Macalady J."/>
            <person name="Amend J."/>
        </authorList>
    </citation>
    <scope>NUCLEOTIDE SEQUENCE</scope>
    <source>
        <strain evidence="3">RS19-109</strain>
    </source>
</reference>
<protein>
    <submittedName>
        <fullName evidence="3">Tetratricopeptide repeat protein</fullName>
    </submittedName>
</protein>
<dbReference type="PROSITE" id="PS50005">
    <property type="entry name" value="TPR"/>
    <property type="match status" value="1"/>
</dbReference>
<gene>
    <name evidence="3" type="ORF">OLX77_12795</name>
</gene>
<dbReference type="AlphaFoldDB" id="A0A9X4MGX0"/>
<name>A0A9X4MGX0_9BACT</name>
<feature type="region of interest" description="Disordered" evidence="2">
    <location>
        <begin position="331"/>
        <end position="351"/>
    </location>
</feature>
<dbReference type="Pfam" id="PF13432">
    <property type="entry name" value="TPR_16"/>
    <property type="match status" value="1"/>
</dbReference>
<dbReference type="Gene3D" id="1.25.40.10">
    <property type="entry name" value="Tetratricopeptide repeat domain"/>
    <property type="match status" value="3"/>
</dbReference>
<keyword evidence="4" id="KW-1185">Reference proteome</keyword>
<organism evidence="3 4">
    <name type="scientific">Thiovibrio frasassiensis</name>
    <dbReference type="NCBI Taxonomy" id="2984131"/>
    <lineage>
        <taxon>Bacteria</taxon>
        <taxon>Pseudomonadati</taxon>
        <taxon>Thermodesulfobacteriota</taxon>
        <taxon>Desulfobulbia</taxon>
        <taxon>Desulfobulbales</taxon>
        <taxon>Thiovibrionaceae</taxon>
        <taxon>Thiovibrio</taxon>
    </lineage>
</organism>
<dbReference type="Pfam" id="PF13174">
    <property type="entry name" value="TPR_6"/>
    <property type="match status" value="1"/>
</dbReference>
<evidence type="ECO:0000256" key="1">
    <source>
        <dbReference type="PROSITE-ProRule" id="PRU00339"/>
    </source>
</evidence>
<dbReference type="SMART" id="SM00028">
    <property type="entry name" value="TPR"/>
    <property type="match status" value="6"/>
</dbReference>
<dbReference type="EMBL" id="JAPHEH010000001">
    <property type="protein sequence ID" value="MDG4477031.1"/>
    <property type="molecule type" value="Genomic_DNA"/>
</dbReference>
<accession>A0A9X4MGX0</accession>
<dbReference type="SUPFAM" id="SSF48452">
    <property type="entry name" value="TPR-like"/>
    <property type="match status" value="3"/>
</dbReference>
<evidence type="ECO:0000313" key="3">
    <source>
        <dbReference type="EMBL" id="MDG4477031.1"/>
    </source>
</evidence>
<evidence type="ECO:0000313" key="4">
    <source>
        <dbReference type="Proteomes" id="UP001154240"/>
    </source>
</evidence>
<evidence type="ECO:0000256" key="2">
    <source>
        <dbReference type="SAM" id="MobiDB-lite"/>
    </source>
</evidence>
<dbReference type="PANTHER" id="PTHR12558">
    <property type="entry name" value="CELL DIVISION CYCLE 16,23,27"/>
    <property type="match status" value="1"/>
</dbReference>
<proteinExistence type="predicted"/>
<dbReference type="PANTHER" id="PTHR12558:SF13">
    <property type="entry name" value="CELL DIVISION CYCLE PROTEIN 27 HOMOLOG"/>
    <property type="match status" value="1"/>
</dbReference>
<dbReference type="InterPro" id="IPR019734">
    <property type="entry name" value="TPR_rpt"/>
</dbReference>